<keyword evidence="3" id="KW-0547">Nucleotide-binding</keyword>
<name>A0ABU1IT71_9BACL</name>
<evidence type="ECO:0000256" key="6">
    <source>
        <dbReference type="ARBA" id="ARBA00049417"/>
    </source>
</evidence>
<dbReference type="PROSITE" id="PS51462">
    <property type="entry name" value="NUDIX"/>
    <property type="match status" value="1"/>
</dbReference>
<keyword evidence="10" id="KW-1185">Reference proteome</keyword>
<dbReference type="EMBL" id="JAVDQH010000001">
    <property type="protein sequence ID" value="MDR6242456.1"/>
    <property type="molecule type" value="Genomic_DNA"/>
</dbReference>
<dbReference type="CDD" id="cd00077">
    <property type="entry name" value="HDc"/>
    <property type="match status" value="1"/>
</dbReference>
<dbReference type="Gene3D" id="1.10.3210.10">
    <property type="entry name" value="Hypothetical protein af1432"/>
    <property type="match status" value="1"/>
</dbReference>
<evidence type="ECO:0000259" key="8">
    <source>
        <dbReference type="PROSITE" id="PS51831"/>
    </source>
</evidence>
<evidence type="ECO:0000313" key="10">
    <source>
        <dbReference type="Proteomes" id="UP001185028"/>
    </source>
</evidence>
<dbReference type="NCBIfam" id="TIGR00488">
    <property type="entry name" value="bis(5'-nucleosyl)-tetraphosphatase (symmetrical) YqeK"/>
    <property type="match status" value="1"/>
</dbReference>
<comment type="caution">
    <text evidence="9">The sequence shown here is derived from an EMBL/GenBank/DDBJ whole genome shotgun (WGS) entry which is preliminary data.</text>
</comment>
<dbReference type="PANTHER" id="PTHR35795">
    <property type="entry name" value="SLR1885 PROTEIN"/>
    <property type="match status" value="1"/>
</dbReference>
<dbReference type="GO" id="GO:0016787">
    <property type="term" value="F:hydrolase activity"/>
    <property type="evidence" value="ECO:0007669"/>
    <property type="project" value="UniProtKB-KW"/>
</dbReference>
<accession>A0ABU1IT71</accession>
<gene>
    <name evidence="9" type="ORF">JOC58_000340</name>
</gene>
<evidence type="ECO:0000256" key="3">
    <source>
        <dbReference type="ARBA" id="ARBA00022741"/>
    </source>
</evidence>
<keyword evidence="2" id="KW-0479">Metal-binding</keyword>
<dbReference type="PANTHER" id="PTHR35795:SF1">
    <property type="entry name" value="BIS(5'-NUCLEOSYL)-TETRAPHOSPHATASE, SYMMETRICAL"/>
    <property type="match status" value="1"/>
</dbReference>
<evidence type="ECO:0000256" key="4">
    <source>
        <dbReference type="ARBA" id="ARBA00022801"/>
    </source>
</evidence>
<dbReference type="RefSeq" id="WP_188774913.1">
    <property type="nucleotide sequence ID" value="NZ_BMMB01000003.1"/>
</dbReference>
<dbReference type="InterPro" id="IPR000086">
    <property type="entry name" value="NUDIX_hydrolase_dom"/>
</dbReference>
<dbReference type="InterPro" id="IPR006674">
    <property type="entry name" value="HD_domain"/>
</dbReference>
<protein>
    <recommendedName>
        <fullName evidence="1">bis(5'-nucleosyl)-tetraphosphatase (symmetrical)</fullName>
        <ecNumber evidence="1">3.6.1.41</ecNumber>
    </recommendedName>
</protein>
<feature type="domain" description="HD" evidence="8">
    <location>
        <begin position="46"/>
        <end position="161"/>
    </location>
</feature>
<dbReference type="InterPro" id="IPR005249">
    <property type="entry name" value="YqeK"/>
</dbReference>
<dbReference type="InterPro" id="IPR003607">
    <property type="entry name" value="HD/PDEase_dom"/>
</dbReference>
<sequence length="414" mass="46774">MSLLVWKPNQVIIPDELKAYLPVYEAGEAIHTYIERAFDHNGQRDTWLHSQAVAEQAQHLARQYGANEELSILAGWLHDLSTVIPDTEKWTLACQYGLATVEAERQVPFLLHQRLSAWIAQHVLGYKQWELLHAIECHTTLRGDLELLDKLLFVADKLSWADSDAAPYIAAMRKEAEVSLEQAIHVYIEAMLGEPGKLAVIHPWLEAARYILAAEEYWRSLPALAAPIHWGPVTAHFQPRRILRPDQQALVSNVSIVPMVGDQLVMIRLTDGRWELPGGTLEPQEAPMDGLQREVAEEMGGTLLNYHLFGYFACESSAPIAYRPHIPHPHFIRMAGYGQVKLDGKPLNPADGEQIETVDIVTIEQAEQRFRSTGRDDLADFYRMGYYAWQQSQSGEAFTDTEETGLLYSGSENE</sequence>
<dbReference type="SUPFAM" id="SSF55811">
    <property type="entry name" value="Nudix"/>
    <property type="match status" value="1"/>
</dbReference>
<dbReference type="EC" id="3.6.1.41" evidence="1"/>
<evidence type="ECO:0000256" key="1">
    <source>
        <dbReference type="ARBA" id="ARBA00012506"/>
    </source>
</evidence>
<dbReference type="Pfam" id="PF00293">
    <property type="entry name" value="NUDIX"/>
    <property type="match status" value="1"/>
</dbReference>
<evidence type="ECO:0000256" key="2">
    <source>
        <dbReference type="ARBA" id="ARBA00022723"/>
    </source>
</evidence>
<evidence type="ECO:0000259" key="7">
    <source>
        <dbReference type="PROSITE" id="PS51462"/>
    </source>
</evidence>
<comment type="catalytic activity">
    <reaction evidence="6">
        <text>P(1),P(4)-bis(5'-adenosyl) tetraphosphate + H2O = 2 ADP + 2 H(+)</text>
        <dbReference type="Rhea" id="RHEA:24252"/>
        <dbReference type="ChEBI" id="CHEBI:15377"/>
        <dbReference type="ChEBI" id="CHEBI:15378"/>
        <dbReference type="ChEBI" id="CHEBI:58141"/>
        <dbReference type="ChEBI" id="CHEBI:456216"/>
        <dbReference type="EC" id="3.6.1.41"/>
    </reaction>
</comment>
<dbReference type="Pfam" id="PF01966">
    <property type="entry name" value="HD"/>
    <property type="match status" value="1"/>
</dbReference>
<dbReference type="SUPFAM" id="SSF109604">
    <property type="entry name" value="HD-domain/PDEase-like"/>
    <property type="match status" value="1"/>
</dbReference>
<dbReference type="InterPro" id="IPR020084">
    <property type="entry name" value="NUDIX_hydrolase_CS"/>
</dbReference>
<dbReference type="PROSITE" id="PS00893">
    <property type="entry name" value="NUDIX_BOX"/>
    <property type="match status" value="1"/>
</dbReference>
<evidence type="ECO:0000313" key="9">
    <source>
        <dbReference type="EMBL" id="MDR6242456.1"/>
    </source>
</evidence>
<proteinExistence type="predicted"/>
<evidence type="ECO:0000256" key="5">
    <source>
        <dbReference type="ARBA" id="ARBA00023004"/>
    </source>
</evidence>
<reference evidence="9 10" key="1">
    <citation type="submission" date="2023-07" db="EMBL/GenBank/DDBJ databases">
        <title>Genomic Encyclopedia of Type Strains, Phase IV (KMG-IV): sequencing the most valuable type-strain genomes for metagenomic binning, comparative biology and taxonomic classification.</title>
        <authorList>
            <person name="Goeker M."/>
        </authorList>
    </citation>
    <scope>NUCLEOTIDE SEQUENCE [LARGE SCALE GENOMIC DNA]</scope>
    <source>
        <strain evidence="9 10">DSM 22170</strain>
    </source>
</reference>
<dbReference type="PROSITE" id="PS51831">
    <property type="entry name" value="HD"/>
    <property type="match status" value="1"/>
</dbReference>
<keyword evidence="4 9" id="KW-0378">Hydrolase</keyword>
<keyword evidence="5" id="KW-0408">Iron</keyword>
<dbReference type="InterPro" id="IPR051094">
    <property type="entry name" value="Diverse_Catalytic_Enzymes"/>
</dbReference>
<organism evidence="9 10">
    <name type="scientific">Paenibacillus hunanensis</name>
    <dbReference type="NCBI Taxonomy" id="539262"/>
    <lineage>
        <taxon>Bacteria</taxon>
        <taxon>Bacillati</taxon>
        <taxon>Bacillota</taxon>
        <taxon>Bacilli</taxon>
        <taxon>Bacillales</taxon>
        <taxon>Paenibacillaceae</taxon>
        <taxon>Paenibacillus</taxon>
    </lineage>
</organism>
<feature type="domain" description="Nudix hydrolase" evidence="7">
    <location>
        <begin position="249"/>
        <end position="383"/>
    </location>
</feature>
<dbReference type="Proteomes" id="UP001185028">
    <property type="component" value="Unassembled WGS sequence"/>
</dbReference>
<dbReference type="Gene3D" id="3.90.79.10">
    <property type="entry name" value="Nucleoside Triphosphate Pyrophosphohydrolase"/>
    <property type="match status" value="1"/>
</dbReference>
<dbReference type="InterPro" id="IPR015797">
    <property type="entry name" value="NUDIX_hydrolase-like_dom_sf"/>
</dbReference>